<reference evidence="1 2" key="1">
    <citation type="journal article" date="2018" name="Front. Plant Sci.">
        <title>Red Clover (Trifolium pratense) and Zigzag Clover (T. medium) - A Picture of Genomic Similarities and Differences.</title>
        <authorList>
            <person name="Dluhosova J."/>
            <person name="Istvanek J."/>
            <person name="Nedelnik J."/>
            <person name="Repkova J."/>
        </authorList>
    </citation>
    <scope>NUCLEOTIDE SEQUENCE [LARGE SCALE GENOMIC DNA]</scope>
    <source>
        <strain evidence="2">cv. 10/8</strain>
        <tissue evidence="1">Leaf</tissue>
    </source>
</reference>
<dbReference type="AlphaFoldDB" id="A0A392W277"/>
<comment type="caution">
    <text evidence="1">The sequence shown here is derived from an EMBL/GenBank/DDBJ whole genome shotgun (WGS) entry which is preliminary data.</text>
</comment>
<proteinExistence type="predicted"/>
<protein>
    <submittedName>
        <fullName evidence="1">Uncharacterized protein</fullName>
    </submittedName>
</protein>
<accession>A0A392W277</accession>
<evidence type="ECO:0000313" key="2">
    <source>
        <dbReference type="Proteomes" id="UP000265520"/>
    </source>
</evidence>
<dbReference type="EMBL" id="LXQA011326385">
    <property type="protein sequence ID" value="MCI93331.1"/>
    <property type="molecule type" value="Genomic_DNA"/>
</dbReference>
<evidence type="ECO:0000313" key="1">
    <source>
        <dbReference type="EMBL" id="MCI93331.1"/>
    </source>
</evidence>
<keyword evidence="2" id="KW-1185">Reference proteome</keyword>
<organism evidence="1 2">
    <name type="scientific">Trifolium medium</name>
    <dbReference type="NCBI Taxonomy" id="97028"/>
    <lineage>
        <taxon>Eukaryota</taxon>
        <taxon>Viridiplantae</taxon>
        <taxon>Streptophyta</taxon>
        <taxon>Embryophyta</taxon>
        <taxon>Tracheophyta</taxon>
        <taxon>Spermatophyta</taxon>
        <taxon>Magnoliopsida</taxon>
        <taxon>eudicotyledons</taxon>
        <taxon>Gunneridae</taxon>
        <taxon>Pentapetalae</taxon>
        <taxon>rosids</taxon>
        <taxon>fabids</taxon>
        <taxon>Fabales</taxon>
        <taxon>Fabaceae</taxon>
        <taxon>Papilionoideae</taxon>
        <taxon>50 kb inversion clade</taxon>
        <taxon>NPAAA clade</taxon>
        <taxon>Hologalegina</taxon>
        <taxon>IRL clade</taxon>
        <taxon>Trifolieae</taxon>
        <taxon>Trifolium</taxon>
    </lineage>
</organism>
<dbReference type="Proteomes" id="UP000265520">
    <property type="component" value="Unassembled WGS sequence"/>
</dbReference>
<feature type="non-terminal residue" evidence="1">
    <location>
        <position position="29"/>
    </location>
</feature>
<name>A0A392W277_9FABA</name>
<sequence>MVARSKSRWRRWWSEPMAKVVEVDGGHQI</sequence>